<dbReference type="Proteomes" id="UP000184255">
    <property type="component" value="Unassembled WGS sequence"/>
</dbReference>
<protein>
    <recommendedName>
        <fullName evidence="3">Protein kinase domain-containing protein</fullName>
    </recommendedName>
</protein>
<organism evidence="1 2">
    <name type="scientific">Fusarium mangiferae</name>
    <name type="common">Mango malformation disease fungus</name>
    <dbReference type="NCBI Taxonomy" id="192010"/>
    <lineage>
        <taxon>Eukaryota</taxon>
        <taxon>Fungi</taxon>
        <taxon>Dikarya</taxon>
        <taxon>Ascomycota</taxon>
        <taxon>Pezizomycotina</taxon>
        <taxon>Sordariomycetes</taxon>
        <taxon>Hypocreomycetidae</taxon>
        <taxon>Hypocreales</taxon>
        <taxon>Nectriaceae</taxon>
        <taxon>Fusarium</taxon>
        <taxon>Fusarium fujikuroi species complex</taxon>
    </lineage>
</organism>
<proteinExistence type="predicted"/>
<evidence type="ECO:0008006" key="3">
    <source>
        <dbReference type="Google" id="ProtNLM"/>
    </source>
</evidence>
<reference evidence="2" key="1">
    <citation type="journal article" date="2016" name="Genome Biol. Evol.">
        <title>Comparative 'omics' of the Fusarium fujikuroi species complex highlights differences in genetic potential and metabolite synthesis.</title>
        <authorList>
            <person name="Niehaus E.-M."/>
            <person name="Muensterkoetter M."/>
            <person name="Proctor R.H."/>
            <person name="Brown D.W."/>
            <person name="Sharon A."/>
            <person name="Idan Y."/>
            <person name="Oren-Young L."/>
            <person name="Sieber C.M."/>
            <person name="Novak O."/>
            <person name="Pencik A."/>
            <person name="Tarkowska D."/>
            <person name="Hromadova K."/>
            <person name="Freeman S."/>
            <person name="Maymon M."/>
            <person name="Elazar M."/>
            <person name="Youssef S.A."/>
            <person name="El-Shabrawy E.S.M."/>
            <person name="Shalaby A.B.A."/>
            <person name="Houterman P."/>
            <person name="Brock N.L."/>
            <person name="Burkhardt I."/>
            <person name="Tsavkelova E.A."/>
            <person name="Dickschat J.S."/>
            <person name="Galuszka P."/>
            <person name="Gueldener U."/>
            <person name="Tudzynski B."/>
        </authorList>
    </citation>
    <scope>NUCLEOTIDE SEQUENCE [LARGE SCALE GENOMIC DNA]</scope>
    <source>
        <strain evidence="2">MRC7560</strain>
    </source>
</reference>
<evidence type="ECO:0000313" key="2">
    <source>
        <dbReference type="Proteomes" id="UP000184255"/>
    </source>
</evidence>
<dbReference type="RefSeq" id="XP_041678834.1">
    <property type="nucleotide sequence ID" value="XM_041827918.1"/>
</dbReference>
<sequence>MAKNWAKQKPWLPQDIGPKLHPFDSNLMDPNVIFLKALDVDSAHGIVVKARIGRHFYAIKFFTTPQEDINTRDIYGHKGSWSCCDGTDWHFSPFENECRAFGRLKEQKAESIAVKVYGWVSLTARQIRIKLAAAGAHKLNGCPPGMLYGIVKDWVEMTPYHNSKQRDMYDQMVAVKYFARMLKDLHKLHFLGIVIRDLKPDQYIDGILIDLSLASTVPHPYGPTAEGPDSPWQPRWTYESLAAYDLYNFQVHIIDFWRYNQKFWFSKRTRNGVQTKCNVDAYPAARCKKRCFTHTKQFVPLLNYYKEVLAMVTKPMYDPLDFLRRNPDYPVRIAQFGVPARRPPPLLAPRRTFTQIDCCAVM</sequence>
<evidence type="ECO:0000313" key="1">
    <source>
        <dbReference type="EMBL" id="CVK87664.1"/>
    </source>
</evidence>
<dbReference type="VEuPathDB" id="FungiDB:FMAN_05424"/>
<keyword evidence="2" id="KW-1185">Reference proteome</keyword>
<name>A0A1L7SMM5_FUSMA</name>
<dbReference type="SUPFAM" id="SSF56112">
    <property type="entry name" value="Protein kinase-like (PK-like)"/>
    <property type="match status" value="1"/>
</dbReference>
<dbReference type="EMBL" id="FCQH01000002">
    <property type="protein sequence ID" value="CVK87664.1"/>
    <property type="molecule type" value="Genomic_DNA"/>
</dbReference>
<gene>
    <name evidence="1" type="ORF">FMAN_05424</name>
</gene>
<comment type="caution">
    <text evidence="1">The sequence shown here is derived from an EMBL/GenBank/DDBJ whole genome shotgun (WGS) entry which is preliminary data.</text>
</comment>
<dbReference type="AlphaFoldDB" id="A0A1L7SMM5"/>
<accession>A0A1L7SMM5</accession>
<dbReference type="Pfam" id="PF13095">
    <property type="entry name" value="FTA2"/>
    <property type="match status" value="1"/>
</dbReference>
<dbReference type="InterPro" id="IPR011009">
    <property type="entry name" value="Kinase-like_dom_sf"/>
</dbReference>
<dbReference type="InterPro" id="IPR025213">
    <property type="entry name" value="Sim4_Fta2"/>
</dbReference>
<dbReference type="GeneID" id="65084690"/>